<name>A0A422PSW9_9TRYP</name>
<dbReference type="RefSeq" id="XP_029229351.1">
    <property type="nucleotide sequence ID" value="XM_029370503.1"/>
</dbReference>
<feature type="region of interest" description="Disordered" evidence="1">
    <location>
        <begin position="296"/>
        <end position="334"/>
    </location>
</feature>
<feature type="region of interest" description="Disordered" evidence="1">
    <location>
        <begin position="110"/>
        <end position="232"/>
    </location>
</feature>
<proteinExistence type="predicted"/>
<keyword evidence="3" id="KW-1185">Reference proteome</keyword>
<accession>A0A422PSW9</accession>
<feature type="compositionally biased region" description="Basic residues" evidence="1">
    <location>
        <begin position="166"/>
        <end position="185"/>
    </location>
</feature>
<comment type="caution">
    <text evidence="2">The sequence shown here is derived from an EMBL/GenBank/DDBJ whole genome shotgun (WGS) entry which is preliminary data.</text>
</comment>
<feature type="compositionally biased region" description="Basic and acidic residues" evidence="1">
    <location>
        <begin position="110"/>
        <end position="127"/>
    </location>
</feature>
<dbReference type="OrthoDB" id="251598at2759"/>
<gene>
    <name evidence="2" type="ORF">Tco025E_03585</name>
</gene>
<evidence type="ECO:0000313" key="2">
    <source>
        <dbReference type="EMBL" id="RNF20855.1"/>
    </source>
</evidence>
<feature type="compositionally biased region" description="Polar residues" evidence="1">
    <location>
        <begin position="193"/>
        <end position="204"/>
    </location>
</feature>
<dbReference type="Proteomes" id="UP000284403">
    <property type="component" value="Unassembled WGS sequence"/>
</dbReference>
<evidence type="ECO:0000256" key="1">
    <source>
        <dbReference type="SAM" id="MobiDB-lite"/>
    </source>
</evidence>
<feature type="region of interest" description="Disordered" evidence="1">
    <location>
        <begin position="405"/>
        <end position="447"/>
    </location>
</feature>
<dbReference type="GeneID" id="40317196"/>
<feature type="compositionally biased region" description="Low complexity" evidence="1">
    <location>
        <begin position="137"/>
        <end position="158"/>
    </location>
</feature>
<organism evidence="2 3">
    <name type="scientific">Trypanosoma conorhini</name>
    <dbReference type="NCBI Taxonomy" id="83891"/>
    <lineage>
        <taxon>Eukaryota</taxon>
        <taxon>Discoba</taxon>
        <taxon>Euglenozoa</taxon>
        <taxon>Kinetoplastea</taxon>
        <taxon>Metakinetoplastina</taxon>
        <taxon>Trypanosomatida</taxon>
        <taxon>Trypanosomatidae</taxon>
        <taxon>Trypanosoma</taxon>
    </lineage>
</organism>
<evidence type="ECO:0000313" key="3">
    <source>
        <dbReference type="Proteomes" id="UP000284403"/>
    </source>
</evidence>
<feature type="compositionally biased region" description="Basic and acidic residues" evidence="1">
    <location>
        <begin position="317"/>
        <end position="326"/>
    </location>
</feature>
<sequence>MLMETLEREVEALNAEVTRLRLMVYYLKDATYASAPPSAAPARSASGHCSACGGALVPREPAARPAANSGAPAPADRVSKQVLEAVAQLLAASKDVGAALPALCEGCKGKRSERLRRSGRSLKEKGTTRHRSHRRPSSSYSSASSSVAAASSSSSSKSSHTESRGRGRFHRHAVKKKGRNSRRRSASVEEKQNASSTLAPQEGSSQEKKRDAPRVAAQCQWPQTQAEEEADYGSGECNAARSSLRSCQEADACSTANDPLAASDAADRSILPSLGASYGMLASILGSSASGWDQRNLVSKEEQSSSAVAASTPPLQLDKKEEEGRETPLSTDENGYPIVAYSSFSISSFSPAKAVKVASTTPEMKKVGMSGTKGSGGAQMQFTPLSVARTELAPRRSLLARIHEASVDSTASEESPSAPAAPQGTGAAATSPPLSPGGAPNTLHGALSGENVSRKSFANAATVPSSLGSFGGCGVEMIEEYGFALNDSFSASASGGNLDTRKNTPSFATLPRTHAMYHLRNENEND</sequence>
<protein>
    <submittedName>
        <fullName evidence="2">Uncharacterized protein</fullName>
    </submittedName>
</protein>
<feature type="compositionally biased region" description="Low complexity" evidence="1">
    <location>
        <begin position="412"/>
        <end position="432"/>
    </location>
</feature>
<reference evidence="2 3" key="1">
    <citation type="journal article" date="2018" name="BMC Genomics">
        <title>Genomic comparison of Trypanosoma conorhini and Trypanosoma rangeli to Trypanosoma cruzi strains of high and low virulence.</title>
        <authorList>
            <person name="Bradwell K.R."/>
            <person name="Koparde V.N."/>
            <person name="Matveyev A.V."/>
            <person name="Serrano M.G."/>
            <person name="Alves J.M."/>
            <person name="Parikh H."/>
            <person name="Huang B."/>
            <person name="Lee V."/>
            <person name="Espinosa-Alvarez O."/>
            <person name="Ortiz P.A."/>
            <person name="Costa-Martins A.G."/>
            <person name="Teixeira M.M."/>
            <person name="Buck G.A."/>
        </authorList>
    </citation>
    <scope>NUCLEOTIDE SEQUENCE [LARGE SCALE GENOMIC DNA]</scope>
    <source>
        <strain evidence="2 3">025E</strain>
    </source>
</reference>
<dbReference type="AlphaFoldDB" id="A0A422PSW9"/>
<dbReference type="EMBL" id="MKKU01000169">
    <property type="protein sequence ID" value="RNF20855.1"/>
    <property type="molecule type" value="Genomic_DNA"/>
</dbReference>